<dbReference type="InterPro" id="IPR016032">
    <property type="entry name" value="Sig_transdc_resp-reg_C-effctor"/>
</dbReference>
<protein>
    <submittedName>
        <fullName evidence="5">Response regulator transcription factor</fullName>
    </submittedName>
</protein>
<dbReference type="SUPFAM" id="SSF52172">
    <property type="entry name" value="CheY-like"/>
    <property type="match status" value="1"/>
</dbReference>
<feature type="domain" description="Response regulatory" evidence="4">
    <location>
        <begin position="5"/>
        <end position="118"/>
    </location>
</feature>
<dbReference type="PROSITE" id="PS50043">
    <property type="entry name" value="HTH_LUXR_2"/>
    <property type="match status" value="1"/>
</dbReference>
<accession>A0ABT0B764</accession>
<sequence length="220" mass="23730">MMISKICLLGSDEIFRMGLALMLKVEGFEITAEFGSASELKEAGLDAEILAIVDLPGSEEQAEAVTAFKSLSSSSHVIILSREFAFDAMMRCFNLGASSYLLRSLKPSALIAALRLAALGERVLPSNLADELLSPSTIYRSAGEANDGVAAADLTPRQFDVLSRLADGCPNKVIARQLDMCEATVKIHVKGIMRKLNVSNRTQAAIWASTHGIRELPQMD</sequence>
<dbReference type="PROSITE" id="PS50110">
    <property type="entry name" value="RESPONSE_REGULATORY"/>
    <property type="match status" value="1"/>
</dbReference>
<dbReference type="InterPro" id="IPR011006">
    <property type="entry name" value="CheY-like_superfamily"/>
</dbReference>
<dbReference type="InterPro" id="IPR001789">
    <property type="entry name" value="Sig_transdc_resp-reg_receiver"/>
</dbReference>
<dbReference type="Gene3D" id="3.40.50.2300">
    <property type="match status" value="1"/>
</dbReference>
<dbReference type="PRINTS" id="PR00038">
    <property type="entry name" value="HTHLUXR"/>
</dbReference>
<dbReference type="Proteomes" id="UP001162880">
    <property type="component" value="Unassembled WGS sequence"/>
</dbReference>
<dbReference type="SUPFAM" id="SSF46894">
    <property type="entry name" value="C-terminal effector domain of the bipartite response regulators"/>
    <property type="match status" value="1"/>
</dbReference>
<evidence type="ECO:0000313" key="5">
    <source>
        <dbReference type="EMBL" id="MCJ2180693.1"/>
    </source>
</evidence>
<dbReference type="RefSeq" id="WP_243996143.1">
    <property type="nucleotide sequence ID" value="NZ_JALHLE010000041.1"/>
</dbReference>
<evidence type="ECO:0000259" key="3">
    <source>
        <dbReference type="PROSITE" id="PS50043"/>
    </source>
</evidence>
<keyword evidence="1" id="KW-0238">DNA-binding</keyword>
<comment type="caution">
    <text evidence="2">Lacks conserved residue(s) required for the propagation of feature annotation.</text>
</comment>
<comment type="caution">
    <text evidence="5">The sequence shown here is derived from an EMBL/GenBank/DDBJ whole genome shotgun (WGS) entry which is preliminary data.</text>
</comment>
<evidence type="ECO:0000313" key="6">
    <source>
        <dbReference type="Proteomes" id="UP001162880"/>
    </source>
</evidence>
<dbReference type="InterPro" id="IPR051015">
    <property type="entry name" value="EvgA-like"/>
</dbReference>
<evidence type="ECO:0000256" key="1">
    <source>
        <dbReference type="ARBA" id="ARBA00023125"/>
    </source>
</evidence>
<feature type="domain" description="HTH luxR-type" evidence="3">
    <location>
        <begin position="147"/>
        <end position="212"/>
    </location>
</feature>
<dbReference type="EMBL" id="JALHLE010000041">
    <property type="protein sequence ID" value="MCJ2180693.1"/>
    <property type="molecule type" value="Genomic_DNA"/>
</dbReference>
<evidence type="ECO:0000256" key="2">
    <source>
        <dbReference type="PROSITE-ProRule" id="PRU00169"/>
    </source>
</evidence>
<dbReference type="Pfam" id="PF00196">
    <property type="entry name" value="GerE"/>
    <property type="match status" value="1"/>
</dbReference>
<dbReference type="PANTHER" id="PTHR45566">
    <property type="entry name" value="HTH-TYPE TRANSCRIPTIONAL REGULATOR YHJB-RELATED"/>
    <property type="match status" value="1"/>
</dbReference>
<proteinExistence type="predicted"/>
<dbReference type="SMART" id="SM00421">
    <property type="entry name" value="HTH_LUXR"/>
    <property type="match status" value="1"/>
</dbReference>
<name>A0ABT0B764_9SPHN</name>
<dbReference type="CDD" id="cd06170">
    <property type="entry name" value="LuxR_C_like"/>
    <property type="match status" value="1"/>
</dbReference>
<evidence type="ECO:0000259" key="4">
    <source>
        <dbReference type="PROSITE" id="PS50110"/>
    </source>
</evidence>
<dbReference type="PANTHER" id="PTHR45566:SF2">
    <property type="entry name" value="NARL SUBFAMILY"/>
    <property type="match status" value="1"/>
</dbReference>
<keyword evidence="6" id="KW-1185">Reference proteome</keyword>
<organism evidence="5 6">
    <name type="scientific">Novosphingobium album</name>
    <name type="common">ex Hu et al. 2023</name>
    <dbReference type="NCBI Taxonomy" id="2930093"/>
    <lineage>
        <taxon>Bacteria</taxon>
        <taxon>Pseudomonadati</taxon>
        <taxon>Pseudomonadota</taxon>
        <taxon>Alphaproteobacteria</taxon>
        <taxon>Sphingomonadales</taxon>
        <taxon>Sphingomonadaceae</taxon>
        <taxon>Novosphingobium</taxon>
    </lineage>
</organism>
<reference evidence="5" key="1">
    <citation type="submission" date="2022-03" db="EMBL/GenBank/DDBJ databases">
        <title>Identification of a novel bacterium isolated from mangrove sediments.</title>
        <authorList>
            <person name="Pan X."/>
        </authorList>
    </citation>
    <scope>NUCLEOTIDE SEQUENCE</scope>
    <source>
        <strain evidence="5">B2580</strain>
    </source>
</reference>
<dbReference type="InterPro" id="IPR000792">
    <property type="entry name" value="Tscrpt_reg_LuxR_C"/>
</dbReference>
<gene>
    <name evidence="5" type="ORF">MTR64_19135</name>
</gene>